<keyword evidence="6" id="KW-0408">Iron</keyword>
<comment type="caution">
    <text evidence="15">The sequence shown here is derived from an EMBL/GenBank/DDBJ whole genome shotgun (WGS) entry which is preliminary data.</text>
</comment>
<dbReference type="GO" id="GO:0006826">
    <property type="term" value="P:iron ion transport"/>
    <property type="evidence" value="ECO:0007669"/>
    <property type="project" value="UniProtKB-KW"/>
</dbReference>
<dbReference type="PROSITE" id="PS52016">
    <property type="entry name" value="TONB_DEPENDENT_REC_3"/>
    <property type="match status" value="1"/>
</dbReference>
<dbReference type="PANTHER" id="PTHR32552:SF81">
    <property type="entry name" value="TONB-DEPENDENT OUTER MEMBRANE RECEPTOR"/>
    <property type="match status" value="1"/>
</dbReference>
<keyword evidence="8 12" id="KW-0798">TonB box</keyword>
<feature type="domain" description="TonB-dependent receptor-like beta-barrel" evidence="13">
    <location>
        <begin position="278"/>
        <end position="689"/>
    </location>
</feature>
<evidence type="ECO:0000256" key="1">
    <source>
        <dbReference type="ARBA" id="ARBA00004571"/>
    </source>
</evidence>
<evidence type="ECO:0000256" key="11">
    <source>
        <dbReference type="PROSITE-ProRule" id="PRU01360"/>
    </source>
</evidence>
<keyword evidence="16" id="KW-1185">Reference proteome</keyword>
<evidence type="ECO:0000256" key="6">
    <source>
        <dbReference type="ARBA" id="ARBA00023004"/>
    </source>
</evidence>
<evidence type="ECO:0000313" key="16">
    <source>
        <dbReference type="Proteomes" id="UP000016568"/>
    </source>
</evidence>
<evidence type="ECO:0000256" key="2">
    <source>
        <dbReference type="ARBA" id="ARBA00022448"/>
    </source>
</evidence>
<dbReference type="Gene3D" id="2.40.170.20">
    <property type="entry name" value="TonB-dependent receptor, beta-barrel domain"/>
    <property type="match status" value="1"/>
</dbReference>
<dbReference type="PANTHER" id="PTHR32552">
    <property type="entry name" value="FERRICHROME IRON RECEPTOR-RELATED"/>
    <property type="match status" value="1"/>
</dbReference>
<keyword evidence="9 11" id="KW-0472">Membrane</keyword>
<dbReference type="InterPro" id="IPR036942">
    <property type="entry name" value="Beta-barrel_TonB_sf"/>
</dbReference>
<dbReference type="GO" id="GO:0009279">
    <property type="term" value="C:cell outer membrane"/>
    <property type="evidence" value="ECO:0007669"/>
    <property type="project" value="UniProtKB-SubCell"/>
</dbReference>
<evidence type="ECO:0000313" key="15">
    <source>
        <dbReference type="EMBL" id="GAD51192.1"/>
    </source>
</evidence>
<dbReference type="AlphaFoldDB" id="U2YR48"/>
<keyword evidence="4" id="KW-0410">Iron transport</keyword>
<accession>U2YR48</accession>
<dbReference type="KEGG" id="ntd:EGO55_03845"/>
<gene>
    <name evidence="15" type="ORF">NT2_27_00050</name>
</gene>
<keyword evidence="10 11" id="KW-0998">Cell outer membrane</keyword>
<dbReference type="Pfam" id="PF07715">
    <property type="entry name" value="Plug"/>
    <property type="match status" value="1"/>
</dbReference>
<dbReference type="InterPro" id="IPR039426">
    <property type="entry name" value="TonB-dep_rcpt-like"/>
</dbReference>
<evidence type="ECO:0000256" key="3">
    <source>
        <dbReference type="ARBA" id="ARBA00022452"/>
    </source>
</evidence>
<evidence type="ECO:0000256" key="7">
    <source>
        <dbReference type="ARBA" id="ARBA00023065"/>
    </source>
</evidence>
<evidence type="ECO:0000256" key="8">
    <source>
        <dbReference type="ARBA" id="ARBA00023077"/>
    </source>
</evidence>
<dbReference type="EMBL" id="BASZ01000027">
    <property type="protein sequence ID" value="GAD51192.1"/>
    <property type="molecule type" value="Genomic_DNA"/>
</dbReference>
<dbReference type="Proteomes" id="UP000016568">
    <property type="component" value="Unassembled WGS sequence"/>
</dbReference>
<evidence type="ECO:0000256" key="5">
    <source>
        <dbReference type="ARBA" id="ARBA00022692"/>
    </source>
</evidence>
<comment type="similarity">
    <text evidence="11 12">Belongs to the TonB-dependent receptor family.</text>
</comment>
<dbReference type="eggNOG" id="COG4771">
    <property type="taxonomic scope" value="Bacteria"/>
</dbReference>
<evidence type="ECO:0000259" key="13">
    <source>
        <dbReference type="Pfam" id="PF00593"/>
    </source>
</evidence>
<dbReference type="InterPro" id="IPR000531">
    <property type="entry name" value="Beta-barrel_TonB"/>
</dbReference>
<protein>
    <submittedName>
        <fullName evidence="15">Putative TonB-dependent receptor</fullName>
    </submittedName>
</protein>
<keyword evidence="2 11" id="KW-0813">Transport</keyword>
<dbReference type="Pfam" id="PF00593">
    <property type="entry name" value="TonB_dep_Rec_b-barrel"/>
    <property type="match status" value="1"/>
</dbReference>
<evidence type="ECO:0000256" key="9">
    <source>
        <dbReference type="ARBA" id="ARBA00023136"/>
    </source>
</evidence>
<keyword evidence="15" id="KW-0675">Receptor</keyword>
<keyword evidence="5 11" id="KW-0812">Transmembrane</keyword>
<comment type="subcellular location">
    <subcellularLocation>
        <location evidence="1 11">Cell outer membrane</location>
        <topology evidence="1 11">Multi-pass membrane protein</topology>
    </subcellularLocation>
</comment>
<evidence type="ECO:0000259" key="14">
    <source>
        <dbReference type="Pfam" id="PF07715"/>
    </source>
</evidence>
<keyword evidence="3 11" id="KW-1134">Transmembrane beta strand</keyword>
<organism evidence="15 16">
    <name type="scientific">Caenibius tardaugens NBRC 16725</name>
    <dbReference type="NCBI Taxonomy" id="1219035"/>
    <lineage>
        <taxon>Bacteria</taxon>
        <taxon>Pseudomonadati</taxon>
        <taxon>Pseudomonadota</taxon>
        <taxon>Alphaproteobacteria</taxon>
        <taxon>Sphingomonadales</taxon>
        <taxon>Erythrobacteraceae</taxon>
        <taxon>Caenibius</taxon>
    </lineage>
</organism>
<dbReference type="SUPFAM" id="SSF56935">
    <property type="entry name" value="Porins"/>
    <property type="match status" value="1"/>
</dbReference>
<proteinExistence type="inferred from homology"/>
<evidence type="ECO:0000256" key="10">
    <source>
        <dbReference type="ARBA" id="ARBA00023237"/>
    </source>
</evidence>
<reference evidence="15 16" key="1">
    <citation type="submission" date="2013-09" db="EMBL/GenBank/DDBJ databases">
        <title>Whole genome shotgun sequence of Novosphingobium tardaugens NBRC 16725.</title>
        <authorList>
            <person name="Isaki S."/>
            <person name="Hosoyama A."/>
            <person name="Tsuchikane K."/>
            <person name="Katsumata H."/>
            <person name="Ando Y."/>
            <person name="Yamazaki S."/>
            <person name="Fujita N."/>
        </authorList>
    </citation>
    <scope>NUCLEOTIDE SEQUENCE [LARGE SCALE GENOMIC DNA]</scope>
    <source>
        <strain evidence="15 16">NBRC 16725</strain>
    </source>
</reference>
<dbReference type="OrthoDB" id="7176070at2"/>
<evidence type="ECO:0000256" key="4">
    <source>
        <dbReference type="ARBA" id="ARBA00022496"/>
    </source>
</evidence>
<evidence type="ECO:0000256" key="12">
    <source>
        <dbReference type="RuleBase" id="RU003357"/>
    </source>
</evidence>
<sequence length="812" mass="88489">MTWRGVVGRILLRSSCAFLGVCSFNINSELAFAQVEADAALKENDDTSFIIVTAARRNENLQDVPMSIDVASGEQLQKLAILDIKDVQKLAPGLQLSNSSGRNNTATLRGVTFDPDQGTSPSVDFYINEVPTSAQTAFAAIYDIEQIEVLRGPQGALRGRTAPAGAITVRNRWPELDTVGGYLQATATDRSGYNLQGAVSMPLVKDKLALRAAFLVDGSRGNQVYNVATAKRSRSRTESARLSLRWEPDENFKLNLSYQYLNIDNLLYQQVIGRGAAPTIGSSTRSGPLATTSDYIAVSEGDRRFRNRSHFFTGSAEWNLGSVTLMAIGGYQNSRLTQLYDQDTGNSIPGLINNSLVRQPYKSLSTEFRAISNNSGIWNWSLSAFYSKTTGEVTQSLRSNTYFGNYPAVLGLYMPINTFIRIPMNDRSISIAASSRFEFTPELTLEIGARYTDQKNRQFAYSTVSSPGFPGVSGYPIPARPPIPERTVPLVPEGLAVGHGKALTGGATVTYKITPDITTYIAYGRSFRLGSAGVGVPQNISNDLIRSKSERSDAVELGLKMSLLDRKITFNLSAFYQKYKGYIVRIPYIYYDFGARNALGQAAGPPDGVVDGVFPSGFNYNGDATVKGLEATVHVRATPNSDVMIGASYAHGRFNKAKLPCNDFNGDGVPDTFGAPKVSGSGNVSYCPTSGRLAEIPDFNLTVNGEIRFPMESIEPFVSSLVTYRPKFHYNRTNFDYRSNVNVGIFIGIRDLKNSWEIKGFVKNALNQKRVINVLGDANVPTASVGGSYNSGYSLISSTQPREFGVAASLNF</sequence>
<keyword evidence="7" id="KW-0406">Ion transport</keyword>
<dbReference type="InterPro" id="IPR012910">
    <property type="entry name" value="Plug_dom"/>
</dbReference>
<feature type="domain" description="TonB-dependent receptor plug" evidence="14">
    <location>
        <begin position="61"/>
        <end position="166"/>
    </location>
</feature>
<name>U2YR48_9SPHN</name>